<proteinExistence type="predicted"/>
<keyword evidence="1" id="KW-0472">Membrane</keyword>
<feature type="transmembrane region" description="Helical" evidence="1">
    <location>
        <begin position="6"/>
        <end position="24"/>
    </location>
</feature>
<dbReference type="STRING" id="1797259.A2989_03975"/>
<keyword evidence="1" id="KW-1133">Transmembrane helix</keyword>
<organism evidence="2 3">
    <name type="scientific">Candidatus Amesbacteria bacterium RIFCSPLOWO2_01_FULL_48_25</name>
    <dbReference type="NCBI Taxonomy" id="1797259"/>
    <lineage>
        <taxon>Bacteria</taxon>
        <taxon>Candidatus Amesiibacteriota</taxon>
    </lineage>
</organism>
<evidence type="ECO:0000313" key="2">
    <source>
        <dbReference type="EMBL" id="OGD03802.1"/>
    </source>
</evidence>
<evidence type="ECO:0000256" key="1">
    <source>
        <dbReference type="SAM" id="Phobius"/>
    </source>
</evidence>
<dbReference type="Proteomes" id="UP000177080">
    <property type="component" value="Unassembled WGS sequence"/>
</dbReference>
<feature type="transmembrane region" description="Helical" evidence="1">
    <location>
        <begin position="36"/>
        <end position="55"/>
    </location>
</feature>
<accession>A0A1F4ZBY6</accession>
<feature type="transmembrane region" description="Helical" evidence="1">
    <location>
        <begin position="220"/>
        <end position="240"/>
    </location>
</feature>
<dbReference type="AlphaFoldDB" id="A0A1F4ZBY6"/>
<feature type="transmembrane region" description="Helical" evidence="1">
    <location>
        <begin position="127"/>
        <end position="146"/>
    </location>
</feature>
<evidence type="ECO:0000313" key="3">
    <source>
        <dbReference type="Proteomes" id="UP000177080"/>
    </source>
</evidence>
<keyword evidence="1" id="KW-0812">Transmembrane</keyword>
<dbReference type="EMBL" id="MEXN01000005">
    <property type="protein sequence ID" value="OGD03802.1"/>
    <property type="molecule type" value="Genomic_DNA"/>
</dbReference>
<protein>
    <submittedName>
        <fullName evidence="2">Uncharacterized protein</fullName>
    </submittedName>
</protein>
<feature type="transmembrane region" description="Helical" evidence="1">
    <location>
        <begin position="152"/>
        <end position="176"/>
    </location>
</feature>
<comment type="caution">
    <text evidence="2">The sequence shown here is derived from an EMBL/GenBank/DDBJ whole genome shotgun (WGS) entry which is preliminary data.</text>
</comment>
<name>A0A1F4ZBY6_9BACT</name>
<gene>
    <name evidence="2" type="ORF">A2989_03975</name>
</gene>
<reference evidence="2 3" key="1">
    <citation type="journal article" date="2016" name="Nat. Commun.">
        <title>Thousands of microbial genomes shed light on interconnected biogeochemical processes in an aquifer system.</title>
        <authorList>
            <person name="Anantharaman K."/>
            <person name="Brown C.T."/>
            <person name="Hug L.A."/>
            <person name="Sharon I."/>
            <person name="Castelle C.J."/>
            <person name="Probst A.J."/>
            <person name="Thomas B.C."/>
            <person name="Singh A."/>
            <person name="Wilkins M.J."/>
            <person name="Karaoz U."/>
            <person name="Brodie E.L."/>
            <person name="Williams K.H."/>
            <person name="Hubbard S.S."/>
            <person name="Banfield J.F."/>
        </authorList>
    </citation>
    <scope>NUCLEOTIDE SEQUENCE [LARGE SCALE GENOMIC DNA]</scope>
</reference>
<sequence length="261" mass="29304">MFSSNVLAGILIIFFAGAIAYRSSFLHNKHLFHMSLLQIVYLIVIPGTVFLLLYTYMQQIVEQPPAPTTFISDSILVKATLLSMLLAYGGAAIHSVAKMLAESDLRWDESEVGQLNRYFHMNFSHNLILMGTFFIMSGLVLLELNHVPDFNYASWTGPILTGIGIGALAFIAMYRYTHSKDQYVGRWADLKATFLACWLALALIFQSIRHTNPSFRQYQLLLPMLLGLSTVALLNLLLVARRVKRTGSLRLKPEKGSQIST</sequence>
<feature type="transmembrane region" description="Helical" evidence="1">
    <location>
        <begin position="188"/>
        <end position="208"/>
    </location>
</feature>
<feature type="transmembrane region" description="Helical" evidence="1">
    <location>
        <begin position="75"/>
        <end position="97"/>
    </location>
</feature>